<comment type="caution">
    <text evidence="2">The sequence shown here is derived from an EMBL/GenBank/DDBJ whole genome shotgun (WGS) entry which is preliminary data.</text>
</comment>
<accession>A0A7K1LH09</accession>
<dbReference type="EMBL" id="WOGT01000002">
    <property type="protein sequence ID" value="MUN54479.1"/>
    <property type="molecule type" value="Genomic_DNA"/>
</dbReference>
<gene>
    <name evidence="2" type="ORF">GMA10_04510</name>
</gene>
<evidence type="ECO:0000256" key="1">
    <source>
        <dbReference type="SAM" id="SignalP"/>
    </source>
</evidence>
<proteinExistence type="predicted"/>
<organism evidence="2 3">
    <name type="scientific">Rothia koreensis</name>
    <dbReference type="NCBI Taxonomy" id="592378"/>
    <lineage>
        <taxon>Bacteria</taxon>
        <taxon>Bacillati</taxon>
        <taxon>Actinomycetota</taxon>
        <taxon>Actinomycetes</taxon>
        <taxon>Micrococcales</taxon>
        <taxon>Micrococcaceae</taxon>
        <taxon>Rothia</taxon>
    </lineage>
</organism>
<feature type="signal peptide" evidence="1">
    <location>
        <begin position="1"/>
        <end position="27"/>
    </location>
</feature>
<evidence type="ECO:0000313" key="2">
    <source>
        <dbReference type="EMBL" id="MUN54479.1"/>
    </source>
</evidence>
<dbReference type="RefSeq" id="WP_129315194.1">
    <property type="nucleotide sequence ID" value="NZ_NOIQ01000004.1"/>
</dbReference>
<dbReference type="Proteomes" id="UP000462152">
    <property type="component" value="Unassembled WGS sequence"/>
</dbReference>
<feature type="chain" id="PRO_5029901390" description="Secreted protein" evidence="1">
    <location>
        <begin position="28"/>
        <end position="225"/>
    </location>
</feature>
<keyword evidence="1" id="KW-0732">Signal</keyword>
<evidence type="ECO:0008006" key="4">
    <source>
        <dbReference type="Google" id="ProtNLM"/>
    </source>
</evidence>
<reference evidence="2 3" key="1">
    <citation type="submission" date="2019-12" db="EMBL/GenBank/DDBJ databases">
        <authorList>
            <person name="Li J."/>
            <person name="Shi Y."/>
            <person name="Xu G."/>
            <person name="Xiao D."/>
            <person name="Ran X."/>
        </authorList>
    </citation>
    <scope>NUCLEOTIDE SEQUENCE [LARGE SCALE GENOMIC DNA]</scope>
    <source>
        <strain evidence="2 3">JCM 15915</strain>
    </source>
</reference>
<protein>
    <recommendedName>
        <fullName evidence="4">Secreted protein</fullName>
    </recommendedName>
</protein>
<dbReference type="OrthoDB" id="5149880at2"/>
<keyword evidence="3" id="KW-1185">Reference proteome</keyword>
<name>A0A7K1LH09_9MICC</name>
<dbReference type="AlphaFoldDB" id="A0A7K1LH09"/>
<evidence type="ECO:0000313" key="3">
    <source>
        <dbReference type="Proteomes" id="UP000462152"/>
    </source>
</evidence>
<sequence>MKLTGKMAGILGGSALLVGLAAMPANATTIENHYPETPKLNPTLPIVNTYHGSDHIKPNVLNPHPVCNALEDRRTVVYEVKDNFSPVGTISTTNNTDKNIPLTQETSESQTINIKVNGEQGNSTTINASGSKDGGTFGIATEISKKIGFEAAYELSWNVGQTVGPYDVPPGYTGEATYGFRTVTMSGTQQICGADGTWTNPTAWNAFVPVKNEVDVKLYNNPADS</sequence>